<gene>
    <name evidence="3" type="ORF">GM658_12325</name>
</gene>
<proteinExistence type="predicted"/>
<evidence type="ECO:0000313" key="3">
    <source>
        <dbReference type="EMBL" id="MTW11382.1"/>
    </source>
</evidence>
<organism evidence="3 4">
    <name type="scientific">Massilia eburnea</name>
    <dbReference type="NCBI Taxonomy" id="1776165"/>
    <lineage>
        <taxon>Bacteria</taxon>
        <taxon>Pseudomonadati</taxon>
        <taxon>Pseudomonadota</taxon>
        <taxon>Betaproteobacteria</taxon>
        <taxon>Burkholderiales</taxon>
        <taxon>Oxalobacteraceae</taxon>
        <taxon>Telluria group</taxon>
        <taxon>Massilia</taxon>
    </lineage>
</organism>
<keyword evidence="4" id="KW-1185">Reference proteome</keyword>
<reference evidence="3 4" key="1">
    <citation type="submission" date="2019-11" db="EMBL/GenBank/DDBJ databases">
        <title>Type strains purchased from KCTC, JCM and DSMZ.</title>
        <authorList>
            <person name="Lu H."/>
        </authorList>
    </citation>
    <scope>NUCLEOTIDE SEQUENCE [LARGE SCALE GENOMIC DNA]</scope>
    <source>
        <strain evidence="3 4">JCM 31587</strain>
    </source>
</reference>
<dbReference type="Gene3D" id="3.30.1150.10">
    <property type="match status" value="1"/>
</dbReference>
<dbReference type="GO" id="GO:0055085">
    <property type="term" value="P:transmembrane transport"/>
    <property type="evidence" value="ECO:0007669"/>
    <property type="project" value="InterPro"/>
</dbReference>
<name>A0A6L6QG97_9BURK</name>
<evidence type="ECO:0000256" key="1">
    <source>
        <dbReference type="SAM" id="SignalP"/>
    </source>
</evidence>
<accession>A0A6L6QG97</accession>
<evidence type="ECO:0000313" key="4">
    <source>
        <dbReference type="Proteomes" id="UP000472320"/>
    </source>
</evidence>
<dbReference type="RefSeq" id="WP_155454344.1">
    <property type="nucleotide sequence ID" value="NZ_WNKX01000008.1"/>
</dbReference>
<feature type="domain" description="TonB C-terminal" evidence="2">
    <location>
        <begin position="105"/>
        <end position="166"/>
    </location>
</feature>
<protein>
    <recommendedName>
        <fullName evidence="2">TonB C-terminal domain-containing protein</fullName>
    </recommendedName>
</protein>
<comment type="caution">
    <text evidence="3">The sequence shown here is derived from an EMBL/GenBank/DDBJ whole genome shotgun (WGS) entry which is preliminary data.</text>
</comment>
<sequence length="171" mass="18720">MKKIIISIAVVLANGIAGSCMAQSSPSDYTIREDAPHHSALILNTLMRTTSVAINKRYHELSAQDRAKLHSWWQSIPEGDEPPFPVNGLKPIHSAMLKAQDMLSVEGELYLVATVDSNGDVIQVKTVGSPSPEMTKFAASVVGLTKFKPAICSGKPCQMEFPFRYNFTLEN</sequence>
<dbReference type="OrthoDB" id="8911971at2"/>
<evidence type="ECO:0000259" key="2">
    <source>
        <dbReference type="Pfam" id="PF03544"/>
    </source>
</evidence>
<dbReference type="EMBL" id="WNKX01000008">
    <property type="protein sequence ID" value="MTW11382.1"/>
    <property type="molecule type" value="Genomic_DNA"/>
</dbReference>
<dbReference type="PROSITE" id="PS51257">
    <property type="entry name" value="PROKAR_LIPOPROTEIN"/>
    <property type="match status" value="1"/>
</dbReference>
<dbReference type="Pfam" id="PF03544">
    <property type="entry name" value="TonB_C"/>
    <property type="match status" value="1"/>
</dbReference>
<feature type="signal peptide" evidence="1">
    <location>
        <begin position="1"/>
        <end position="22"/>
    </location>
</feature>
<keyword evidence="1" id="KW-0732">Signal</keyword>
<dbReference type="AlphaFoldDB" id="A0A6L6QG97"/>
<dbReference type="InterPro" id="IPR037682">
    <property type="entry name" value="TonB_C"/>
</dbReference>
<dbReference type="SUPFAM" id="SSF74653">
    <property type="entry name" value="TolA/TonB C-terminal domain"/>
    <property type="match status" value="1"/>
</dbReference>
<dbReference type="Proteomes" id="UP000472320">
    <property type="component" value="Unassembled WGS sequence"/>
</dbReference>
<feature type="chain" id="PRO_5026667197" description="TonB C-terminal domain-containing protein" evidence="1">
    <location>
        <begin position="23"/>
        <end position="171"/>
    </location>
</feature>